<organism evidence="1 2">
    <name type="scientific">Actinocrinis puniceicyclus</name>
    <dbReference type="NCBI Taxonomy" id="977794"/>
    <lineage>
        <taxon>Bacteria</taxon>
        <taxon>Bacillati</taxon>
        <taxon>Actinomycetota</taxon>
        <taxon>Actinomycetes</taxon>
        <taxon>Catenulisporales</taxon>
        <taxon>Actinospicaceae</taxon>
        <taxon>Actinocrinis</taxon>
    </lineage>
</organism>
<sequence length="92" mass="10276">MTIDATERFHGRAKRVTITLPEDLEAAVKAEIGDREFSAYITEAVARRYQLDQLAKLLDEMDQESGPVPDDVRSEVASWWPDAYGHQAQGAA</sequence>
<name>A0A8J8BE37_9ACTN</name>
<dbReference type="Proteomes" id="UP000677913">
    <property type="component" value="Unassembled WGS sequence"/>
</dbReference>
<protein>
    <recommendedName>
        <fullName evidence="3">CopG family transcriptional regulator</fullName>
    </recommendedName>
</protein>
<keyword evidence="2" id="KW-1185">Reference proteome</keyword>
<evidence type="ECO:0000313" key="2">
    <source>
        <dbReference type="Proteomes" id="UP000677913"/>
    </source>
</evidence>
<reference evidence="1" key="1">
    <citation type="submission" date="2021-04" db="EMBL/GenBank/DDBJ databases">
        <title>Genome based classification of Actinospica acidithermotolerans sp. nov., an actinobacterium isolated from an Indonesian hot spring.</title>
        <authorList>
            <person name="Kusuma A.B."/>
            <person name="Putra K.E."/>
            <person name="Nafisah S."/>
            <person name="Loh J."/>
            <person name="Nouioui I."/>
            <person name="Goodfellow M."/>
        </authorList>
    </citation>
    <scope>NUCLEOTIDE SEQUENCE</scope>
    <source>
        <strain evidence="1">DSM 45618</strain>
    </source>
</reference>
<dbReference type="RefSeq" id="WP_211469167.1">
    <property type="nucleotide sequence ID" value="NZ_JAGSXH010000061.1"/>
</dbReference>
<dbReference type="EMBL" id="JAGSXH010000061">
    <property type="protein sequence ID" value="MBS2964806.1"/>
    <property type="molecule type" value="Genomic_DNA"/>
</dbReference>
<dbReference type="AlphaFoldDB" id="A0A8J8BE37"/>
<comment type="caution">
    <text evidence="1">The sequence shown here is derived from an EMBL/GenBank/DDBJ whole genome shotgun (WGS) entry which is preliminary data.</text>
</comment>
<proteinExistence type="predicted"/>
<evidence type="ECO:0000313" key="1">
    <source>
        <dbReference type="EMBL" id="MBS2964806.1"/>
    </source>
</evidence>
<accession>A0A8J8BE37</accession>
<evidence type="ECO:0008006" key="3">
    <source>
        <dbReference type="Google" id="ProtNLM"/>
    </source>
</evidence>
<gene>
    <name evidence="1" type="ORF">KGA66_17240</name>
</gene>